<comment type="similarity">
    <text evidence="1 4">Belongs to the prolyl-tRNA editing family. YbaK/EbsC subfamily.</text>
</comment>
<name>A0AAX3T4U6_9ACTN</name>
<keyword evidence="3 4" id="KW-0456">Lyase</keyword>
<dbReference type="RefSeq" id="WP_068971504.1">
    <property type="nucleotide sequence ID" value="NZ_CP095552.1"/>
</dbReference>
<evidence type="ECO:0000313" key="7">
    <source>
        <dbReference type="Proteomes" id="UP001213504"/>
    </source>
</evidence>
<dbReference type="InterPro" id="IPR036754">
    <property type="entry name" value="YbaK/aa-tRNA-synt-asso_dom_sf"/>
</dbReference>
<dbReference type="Pfam" id="PF04073">
    <property type="entry name" value="tRNA_edit"/>
    <property type="match status" value="1"/>
</dbReference>
<dbReference type="GO" id="GO:0016829">
    <property type="term" value="F:lyase activity"/>
    <property type="evidence" value="ECO:0007669"/>
    <property type="project" value="UniProtKB-KW"/>
</dbReference>
<dbReference type="InterPro" id="IPR007214">
    <property type="entry name" value="YbaK/aa-tRNA-synth-assoc-dom"/>
</dbReference>
<dbReference type="InterPro" id="IPR004369">
    <property type="entry name" value="Prolyl-tRNA_editing_YbaK/EbsC"/>
</dbReference>
<dbReference type="SUPFAM" id="SSF55826">
    <property type="entry name" value="YbaK/ProRS associated domain"/>
    <property type="match status" value="1"/>
</dbReference>
<proteinExistence type="inferred from homology"/>
<feature type="domain" description="YbaK/aminoacyl-tRNA synthetase-associated" evidence="5">
    <location>
        <begin position="34"/>
        <end position="152"/>
    </location>
</feature>
<accession>A0AAX3T4U6</accession>
<evidence type="ECO:0000313" key="6">
    <source>
        <dbReference type="EMBL" id="WFP23866.1"/>
    </source>
</evidence>
<reference evidence="6" key="1">
    <citation type="submission" date="2023-04" db="EMBL/GenBank/DDBJ databases">
        <title>Complete genome sequence of a phthalic acid esters degrading bacterial strain.</title>
        <authorList>
            <person name="Weng L."/>
            <person name="Jia Y."/>
            <person name="Ren L."/>
        </authorList>
    </citation>
    <scope>NUCLEOTIDE SEQUENCE</scope>
    <source>
        <strain evidence="6">RL-LY01</strain>
    </source>
</reference>
<dbReference type="NCBIfam" id="TIGR00011">
    <property type="entry name" value="YbaK_EbsC"/>
    <property type="match status" value="1"/>
</dbReference>
<dbReference type="AlphaFoldDB" id="A0AAX3T4U6"/>
<organism evidence="6 7">
    <name type="scientific">Gordonia hongkongensis</name>
    <dbReference type="NCBI Taxonomy" id="1701090"/>
    <lineage>
        <taxon>Bacteria</taxon>
        <taxon>Bacillati</taxon>
        <taxon>Actinomycetota</taxon>
        <taxon>Actinomycetes</taxon>
        <taxon>Mycobacteriales</taxon>
        <taxon>Gordoniaceae</taxon>
        <taxon>Gordonia</taxon>
    </lineage>
</organism>
<dbReference type="PANTHER" id="PTHR30411:SF0">
    <property type="entry name" value="CYS-TRNA(PRO)_CYS-TRNA(CYS) DEACYLASE YBAK"/>
    <property type="match status" value="1"/>
</dbReference>
<dbReference type="EC" id="4.2.-.-" evidence="4"/>
<gene>
    <name evidence="6" type="primary">ybaK</name>
    <name evidence="6" type="ORF">P9A14_17230</name>
</gene>
<evidence type="ECO:0000259" key="5">
    <source>
        <dbReference type="Pfam" id="PF04073"/>
    </source>
</evidence>
<dbReference type="CDD" id="cd00002">
    <property type="entry name" value="YbaK_deacylase"/>
    <property type="match status" value="1"/>
</dbReference>
<evidence type="ECO:0000256" key="2">
    <source>
        <dbReference type="ARBA" id="ARBA00022917"/>
    </source>
</evidence>
<dbReference type="PIRSF" id="PIRSF006181">
    <property type="entry name" value="EbsC_YbaK"/>
    <property type="match status" value="1"/>
</dbReference>
<sequence length="165" mass="16835">MASTPAIAALERARIDHSVHRYAHDPRSEAYGAEAVAALAETLGVRAEQIFKTLVIELSGGDRPGLAVAVVPVPAKLSLKSAAAALGASKAKMADAKAVTRTTGYVLGGVSPVGQRTLLPTVVDSSATHFDRVLCSAGKRGLEIELAPADLVSVTEAVVADIAVG</sequence>
<dbReference type="Gene3D" id="3.90.960.10">
    <property type="entry name" value="YbaK/aminoacyl-tRNA synthetase-associated domain"/>
    <property type="match status" value="1"/>
</dbReference>
<evidence type="ECO:0000256" key="3">
    <source>
        <dbReference type="ARBA" id="ARBA00023239"/>
    </source>
</evidence>
<keyword evidence="2 4" id="KW-0648">Protein biosynthesis</keyword>
<protein>
    <recommendedName>
        <fullName evidence="4">Cys-tRNA(Pro)/Cys-tRNA(Cys) deacylase</fullName>
        <ecNumber evidence="4">4.2.-.-</ecNumber>
    </recommendedName>
</protein>
<dbReference type="EMBL" id="CP121270">
    <property type="protein sequence ID" value="WFP23866.1"/>
    <property type="molecule type" value="Genomic_DNA"/>
</dbReference>
<evidence type="ECO:0000256" key="4">
    <source>
        <dbReference type="PIRNR" id="PIRNR006181"/>
    </source>
</evidence>
<dbReference type="Proteomes" id="UP001213504">
    <property type="component" value="Chromosome"/>
</dbReference>
<dbReference type="GO" id="GO:0002161">
    <property type="term" value="F:aminoacyl-tRNA deacylase activity"/>
    <property type="evidence" value="ECO:0007669"/>
    <property type="project" value="InterPro"/>
</dbReference>
<evidence type="ECO:0000256" key="1">
    <source>
        <dbReference type="ARBA" id="ARBA00009798"/>
    </source>
</evidence>
<dbReference type="PANTHER" id="PTHR30411">
    <property type="entry name" value="CYTOPLASMIC PROTEIN"/>
    <property type="match status" value="1"/>
</dbReference>
<dbReference type="GO" id="GO:0006412">
    <property type="term" value="P:translation"/>
    <property type="evidence" value="ECO:0007669"/>
    <property type="project" value="UniProtKB-KW"/>
</dbReference>